<feature type="domain" description="Glycosyltransferase subfamily 4-like N-terminal" evidence="3">
    <location>
        <begin position="193"/>
        <end position="371"/>
    </location>
</feature>
<evidence type="ECO:0000256" key="2">
    <source>
        <dbReference type="ARBA" id="ARBA00022679"/>
    </source>
</evidence>
<dbReference type="SUPFAM" id="SSF53756">
    <property type="entry name" value="UDP-Glycosyltransferase/glycogen phosphorylase"/>
    <property type="match status" value="1"/>
</dbReference>
<keyword evidence="2 4" id="KW-0808">Transferase</keyword>
<evidence type="ECO:0000313" key="4">
    <source>
        <dbReference type="EMBL" id="ADU47669.1"/>
    </source>
</evidence>
<name>E6SER2_INTC7</name>
<dbReference type="STRING" id="710696.Intca_1150"/>
<dbReference type="InterPro" id="IPR028098">
    <property type="entry name" value="Glyco_trans_4-like_N"/>
</dbReference>
<dbReference type="AlphaFoldDB" id="E6SER2"/>
<organism evidence="4 5">
    <name type="scientific">Intrasporangium calvum (strain ATCC 23552 / DSM 43043 / JCM 3097 / NBRC 12989 / NCIMB 10167 / NRRL B-3866 / 7 KIP)</name>
    <dbReference type="NCBI Taxonomy" id="710696"/>
    <lineage>
        <taxon>Bacteria</taxon>
        <taxon>Bacillati</taxon>
        <taxon>Actinomycetota</taxon>
        <taxon>Actinomycetes</taxon>
        <taxon>Micrococcales</taxon>
        <taxon>Intrasporangiaceae</taxon>
        <taxon>Intrasporangium</taxon>
    </lineage>
</organism>
<dbReference type="GO" id="GO:0016757">
    <property type="term" value="F:glycosyltransferase activity"/>
    <property type="evidence" value="ECO:0007669"/>
    <property type="project" value="UniProtKB-KW"/>
</dbReference>
<reference evidence="4 5" key="1">
    <citation type="journal article" date="2010" name="Stand. Genomic Sci.">
        <title>Complete genome sequence of Intrasporangium calvum type strain (7 KIP).</title>
        <authorList>
            <person name="Del Rio T.G."/>
            <person name="Chertkov O."/>
            <person name="Yasawong M."/>
            <person name="Lucas S."/>
            <person name="Deshpande S."/>
            <person name="Cheng J.F."/>
            <person name="Detter C."/>
            <person name="Tapia R."/>
            <person name="Han C."/>
            <person name="Goodwin L."/>
            <person name="Pitluck S."/>
            <person name="Liolios K."/>
            <person name="Ivanova N."/>
            <person name="Mavromatis K."/>
            <person name="Pati A."/>
            <person name="Chen A."/>
            <person name="Palaniappan K."/>
            <person name="Land M."/>
            <person name="Hauser L."/>
            <person name="Chang Y.J."/>
            <person name="Jeffries C.D."/>
            <person name="Rohde M."/>
            <person name="Pukall R."/>
            <person name="Sikorski J."/>
            <person name="Goker M."/>
            <person name="Woyke T."/>
            <person name="Bristow J."/>
            <person name="Eisen J.A."/>
            <person name="Markowitz V."/>
            <person name="Hugenholtz P."/>
            <person name="Kyrpides N.C."/>
            <person name="Klenk H.P."/>
            <person name="Lapidus A."/>
        </authorList>
    </citation>
    <scope>NUCLEOTIDE SEQUENCE [LARGE SCALE GENOMIC DNA]</scope>
    <source>
        <strain evidence="5">ATCC 23552 / DSM 43043 / JCM 3097 / NBRC 12989 / 7 KIP</strain>
    </source>
</reference>
<gene>
    <name evidence="4" type="ordered locus">Intca_1150</name>
</gene>
<proteinExistence type="predicted"/>
<protein>
    <submittedName>
        <fullName evidence="4">Glycosyl transferase group 1</fullName>
    </submittedName>
</protein>
<keyword evidence="5" id="KW-1185">Reference proteome</keyword>
<evidence type="ECO:0000259" key="3">
    <source>
        <dbReference type="Pfam" id="PF13579"/>
    </source>
</evidence>
<evidence type="ECO:0000313" key="5">
    <source>
        <dbReference type="Proteomes" id="UP000008914"/>
    </source>
</evidence>
<evidence type="ECO:0000256" key="1">
    <source>
        <dbReference type="ARBA" id="ARBA00022676"/>
    </source>
</evidence>
<accession>E6SER2</accession>
<dbReference type="HOGENOM" id="CLU_009583_25_0_11"/>
<dbReference type="eggNOG" id="COG0438">
    <property type="taxonomic scope" value="Bacteria"/>
</dbReference>
<sequence>MADRSTALRSVARNVVLLGRTAARHAQDDPMLLSVQTLRRLPSPVRSRVASALLSGGSAASVRHALAHFLADHPADARQSLAHAQPSSRIARRVGAEIDIVLGGTAPLDAAPLLRARSAWARGDVSEAAAVASTSPRRGGQRYAAVLASERDLLTPGFRLPAPAARSVASGSEPSGIRALHLLINSLPWTQSGYSLRSHAILRAQQAAGMTVEAMTRIGYPVVVGLPQAKDVDVVDGITYRRVVPARLAATPTGRLEQTVEAVVQRGREFGATVLHTTTHYPNALTAQAAADALGVPWVYEVRGQLEKSWLARRPPEDQERAATSERYLLARARETEMALAADHVVTLSTALRDDLVAQGVPAERISLVPNAVDAGLLERAETPAEARASLGLPQDGFWVGSVSSIVDYEGFDVLIRAVALLREEGLPVRCAIAGEGVARPGLRRLAERLDISDAIVLPGRVPREEAVRWHQALDAFVVPRLDTEVCRTVTPLKPIEAMALGRPVVASDLPALAEVVVEPGSGLVAPAGDPHGLAAALRRLAADADLMARLGAGGQRFARTRTWGAQAETYRAIYEGLGVSRGA</sequence>
<dbReference type="RefSeq" id="WP_013491985.1">
    <property type="nucleotide sequence ID" value="NC_014830.1"/>
</dbReference>
<dbReference type="Proteomes" id="UP000008914">
    <property type="component" value="Chromosome"/>
</dbReference>
<dbReference type="CDD" id="cd03801">
    <property type="entry name" value="GT4_PimA-like"/>
    <property type="match status" value="1"/>
</dbReference>
<dbReference type="Pfam" id="PF13692">
    <property type="entry name" value="Glyco_trans_1_4"/>
    <property type="match status" value="1"/>
</dbReference>
<dbReference type="PANTHER" id="PTHR12526">
    <property type="entry name" value="GLYCOSYLTRANSFERASE"/>
    <property type="match status" value="1"/>
</dbReference>
<dbReference type="Gene3D" id="3.40.50.2000">
    <property type="entry name" value="Glycogen Phosphorylase B"/>
    <property type="match status" value="2"/>
</dbReference>
<dbReference type="Pfam" id="PF13579">
    <property type="entry name" value="Glyco_trans_4_4"/>
    <property type="match status" value="1"/>
</dbReference>
<dbReference type="EMBL" id="CP002343">
    <property type="protein sequence ID" value="ADU47669.1"/>
    <property type="molecule type" value="Genomic_DNA"/>
</dbReference>
<dbReference type="KEGG" id="ica:Intca_1150"/>
<keyword evidence="1" id="KW-0328">Glycosyltransferase</keyword>
<dbReference type="PANTHER" id="PTHR12526:SF510">
    <property type="entry name" value="D-INOSITOL 3-PHOSPHATE GLYCOSYLTRANSFERASE"/>
    <property type="match status" value="1"/>
</dbReference>
<dbReference type="OrthoDB" id="509705at2"/>